<reference evidence="3" key="3">
    <citation type="submission" date="2015-04" db="UniProtKB">
        <authorList>
            <consortium name="EnsemblPlants"/>
        </authorList>
    </citation>
    <scope>IDENTIFICATION</scope>
    <source>
        <strain evidence="3">cv. Jemalong A17</strain>
    </source>
</reference>
<protein>
    <submittedName>
        <fullName evidence="2 3">Uncharacterized protein</fullName>
    </submittedName>
</protein>
<dbReference type="EnsemblPlants" id="KEH37813">
    <property type="protein sequence ID" value="KEH37813"/>
    <property type="gene ID" value="MTR_2g048185"/>
</dbReference>
<feature type="region of interest" description="Disordered" evidence="1">
    <location>
        <begin position="42"/>
        <end position="100"/>
    </location>
</feature>
<keyword evidence="4" id="KW-1185">Reference proteome</keyword>
<accession>A0A072V8Z0</accession>
<name>A0A072V8Z0_MEDTR</name>
<sequence>MDLFFHLSFPLLPPLMRILDRIKQQALLETHPEVHKFLSHITDTAKKGKRGRPRKPKSLIALSGTKSKHKTSTDLTEIGSDTVNTRSKHGVIKSNPKYDD</sequence>
<dbReference type="EMBL" id="CM001218">
    <property type="protein sequence ID" value="KEH37813.1"/>
    <property type="molecule type" value="Genomic_DNA"/>
</dbReference>
<organism evidence="2 4">
    <name type="scientific">Medicago truncatula</name>
    <name type="common">Barrel medic</name>
    <name type="synonym">Medicago tribuloides</name>
    <dbReference type="NCBI Taxonomy" id="3880"/>
    <lineage>
        <taxon>Eukaryota</taxon>
        <taxon>Viridiplantae</taxon>
        <taxon>Streptophyta</taxon>
        <taxon>Embryophyta</taxon>
        <taxon>Tracheophyta</taxon>
        <taxon>Spermatophyta</taxon>
        <taxon>Magnoliopsida</taxon>
        <taxon>eudicotyledons</taxon>
        <taxon>Gunneridae</taxon>
        <taxon>Pentapetalae</taxon>
        <taxon>rosids</taxon>
        <taxon>fabids</taxon>
        <taxon>Fabales</taxon>
        <taxon>Fabaceae</taxon>
        <taxon>Papilionoideae</taxon>
        <taxon>50 kb inversion clade</taxon>
        <taxon>NPAAA clade</taxon>
        <taxon>Hologalegina</taxon>
        <taxon>IRL clade</taxon>
        <taxon>Trifolieae</taxon>
        <taxon>Medicago</taxon>
    </lineage>
</organism>
<evidence type="ECO:0000313" key="3">
    <source>
        <dbReference type="EnsemblPlants" id="KEH37813"/>
    </source>
</evidence>
<proteinExistence type="predicted"/>
<reference evidence="2 4" key="1">
    <citation type="journal article" date="2011" name="Nature">
        <title>The Medicago genome provides insight into the evolution of rhizobial symbioses.</title>
        <authorList>
            <person name="Young N.D."/>
            <person name="Debelle F."/>
            <person name="Oldroyd G.E."/>
            <person name="Geurts R."/>
            <person name="Cannon S.B."/>
            <person name="Udvardi M.K."/>
            <person name="Benedito V.A."/>
            <person name="Mayer K.F."/>
            <person name="Gouzy J."/>
            <person name="Schoof H."/>
            <person name="Van de Peer Y."/>
            <person name="Proost S."/>
            <person name="Cook D.R."/>
            <person name="Meyers B.C."/>
            <person name="Spannagl M."/>
            <person name="Cheung F."/>
            <person name="De Mita S."/>
            <person name="Krishnakumar V."/>
            <person name="Gundlach H."/>
            <person name="Zhou S."/>
            <person name="Mudge J."/>
            <person name="Bharti A.K."/>
            <person name="Murray J.D."/>
            <person name="Naoumkina M.A."/>
            <person name="Rosen B."/>
            <person name="Silverstein K.A."/>
            <person name="Tang H."/>
            <person name="Rombauts S."/>
            <person name="Zhao P.X."/>
            <person name="Zhou P."/>
            <person name="Barbe V."/>
            <person name="Bardou P."/>
            <person name="Bechner M."/>
            <person name="Bellec A."/>
            <person name="Berger A."/>
            <person name="Berges H."/>
            <person name="Bidwell S."/>
            <person name="Bisseling T."/>
            <person name="Choisne N."/>
            <person name="Couloux A."/>
            <person name="Denny R."/>
            <person name="Deshpande S."/>
            <person name="Dai X."/>
            <person name="Doyle J.J."/>
            <person name="Dudez A.M."/>
            <person name="Farmer A.D."/>
            <person name="Fouteau S."/>
            <person name="Franken C."/>
            <person name="Gibelin C."/>
            <person name="Gish J."/>
            <person name="Goldstein S."/>
            <person name="Gonzalez A.J."/>
            <person name="Green P.J."/>
            <person name="Hallab A."/>
            <person name="Hartog M."/>
            <person name="Hua A."/>
            <person name="Humphray S.J."/>
            <person name="Jeong D.H."/>
            <person name="Jing Y."/>
            <person name="Jocker A."/>
            <person name="Kenton S.M."/>
            <person name="Kim D.J."/>
            <person name="Klee K."/>
            <person name="Lai H."/>
            <person name="Lang C."/>
            <person name="Lin S."/>
            <person name="Macmil S.L."/>
            <person name="Magdelenat G."/>
            <person name="Matthews L."/>
            <person name="McCorrison J."/>
            <person name="Monaghan E.L."/>
            <person name="Mun J.H."/>
            <person name="Najar F.Z."/>
            <person name="Nicholson C."/>
            <person name="Noirot C."/>
            <person name="O'Bleness M."/>
            <person name="Paule C.R."/>
            <person name="Poulain J."/>
            <person name="Prion F."/>
            <person name="Qin B."/>
            <person name="Qu C."/>
            <person name="Retzel E.F."/>
            <person name="Riddle C."/>
            <person name="Sallet E."/>
            <person name="Samain S."/>
            <person name="Samson N."/>
            <person name="Sanders I."/>
            <person name="Saurat O."/>
            <person name="Scarpelli C."/>
            <person name="Schiex T."/>
            <person name="Segurens B."/>
            <person name="Severin A.J."/>
            <person name="Sherrier D.J."/>
            <person name="Shi R."/>
            <person name="Sims S."/>
            <person name="Singer S.R."/>
            <person name="Sinharoy S."/>
            <person name="Sterck L."/>
            <person name="Viollet A."/>
            <person name="Wang B.B."/>
            <person name="Wang K."/>
            <person name="Wang M."/>
            <person name="Wang X."/>
            <person name="Warfsmann J."/>
            <person name="Weissenbach J."/>
            <person name="White D.D."/>
            <person name="White J.D."/>
            <person name="Wiley G.B."/>
            <person name="Wincker P."/>
            <person name="Xing Y."/>
            <person name="Yang L."/>
            <person name="Yao Z."/>
            <person name="Ying F."/>
            <person name="Zhai J."/>
            <person name="Zhou L."/>
            <person name="Zuber A."/>
            <person name="Denarie J."/>
            <person name="Dixon R.A."/>
            <person name="May G.D."/>
            <person name="Schwartz D.C."/>
            <person name="Rogers J."/>
            <person name="Quetier F."/>
            <person name="Town C.D."/>
            <person name="Roe B.A."/>
        </authorList>
    </citation>
    <scope>NUCLEOTIDE SEQUENCE [LARGE SCALE GENOMIC DNA]</scope>
    <source>
        <strain evidence="2">A17</strain>
        <strain evidence="3 4">cv. Jemalong A17</strain>
    </source>
</reference>
<gene>
    <name evidence="2" type="ordered locus">MTR_2g048185</name>
</gene>
<dbReference type="AlphaFoldDB" id="A0A072V8Z0"/>
<feature type="compositionally biased region" description="Basic residues" evidence="1">
    <location>
        <begin position="47"/>
        <end position="57"/>
    </location>
</feature>
<dbReference type="HOGENOM" id="CLU_2310201_0_0_1"/>
<evidence type="ECO:0000313" key="2">
    <source>
        <dbReference type="EMBL" id="KEH37813.1"/>
    </source>
</evidence>
<evidence type="ECO:0000313" key="4">
    <source>
        <dbReference type="Proteomes" id="UP000002051"/>
    </source>
</evidence>
<dbReference type="Proteomes" id="UP000002051">
    <property type="component" value="Chromosome 2"/>
</dbReference>
<reference evidence="2 4" key="2">
    <citation type="journal article" date="2014" name="BMC Genomics">
        <title>An improved genome release (version Mt4.0) for the model legume Medicago truncatula.</title>
        <authorList>
            <person name="Tang H."/>
            <person name="Krishnakumar V."/>
            <person name="Bidwell S."/>
            <person name="Rosen B."/>
            <person name="Chan A."/>
            <person name="Zhou S."/>
            <person name="Gentzbittel L."/>
            <person name="Childs K.L."/>
            <person name="Yandell M."/>
            <person name="Gundlach H."/>
            <person name="Mayer K.F."/>
            <person name="Schwartz D.C."/>
            <person name="Town C.D."/>
        </authorList>
    </citation>
    <scope>GENOME REANNOTATION</scope>
    <source>
        <strain evidence="2">A17</strain>
        <strain evidence="3 4">cv. Jemalong A17</strain>
    </source>
</reference>
<feature type="compositionally biased region" description="Polar residues" evidence="1">
    <location>
        <begin position="73"/>
        <end position="85"/>
    </location>
</feature>
<evidence type="ECO:0000256" key="1">
    <source>
        <dbReference type="SAM" id="MobiDB-lite"/>
    </source>
</evidence>